<feature type="non-terminal residue" evidence="2">
    <location>
        <position position="85"/>
    </location>
</feature>
<sequence length="85" mass="9254">MQQVIILSLFLLSACALAAPSHQLELHLPPDPQSQRATDLVYSPIKPVTDATRYTTLNPGVKLTALKKVKHAKGNMVFSSGERIS</sequence>
<keyword evidence="1" id="KW-0732">Signal</keyword>
<protein>
    <submittedName>
        <fullName evidence="2">Uncharacterized protein</fullName>
    </submittedName>
</protein>
<name>A0A484B0U3_DRONA</name>
<dbReference type="AlphaFoldDB" id="A0A484B0U3"/>
<dbReference type="Proteomes" id="UP000295192">
    <property type="component" value="Unassembled WGS sequence"/>
</dbReference>
<feature type="signal peptide" evidence="1">
    <location>
        <begin position="1"/>
        <end position="18"/>
    </location>
</feature>
<evidence type="ECO:0000313" key="2">
    <source>
        <dbReference type="EMBL" id="TDG42338.1"/>
    </source>
</evidence>
<gene>
    <name evidence="2" type="ORF">AWZ03_011250</name>
</gene>
<evidence type="ECO:0000256" key="1">
    <source>
        <dbReference type="SAM" id="SignalP"/>
    </source>
</evidence>
<proteinExistence type="predicted"/>
<keyword evidence="3" id="KW-1185">Reference proteome</keyword>
<reference evidence="2 3" key="1">
    <citation type="journal article" date="2019" name="J. Hered.">
        <title>An Improved Genome Assembly for Drosophila navojoa, the Basal Species in the mojavensis Cluster.</title>
        <authorList>
            <person name="Vanderlinde T."/>
            <person name="Dupim E.G."/>
            <person name="Nazario-Yepiz N.O."/>
            <person name="Carvalho A.B."/>
        </authorList>
    </citation>
    <scope>NUCLEOTIDE SEQUENCE [LARGE SCALE GENOMIC DNA]</scope>
    <source>
        <strain evidence="2">Navoj_Jal97</strain>
        <tissue evidence="2">Whole organism</tissue>
    </source>
</reference>
<organism evidence="2 3">
    <name type="scientific">Drosophila navojoa</name>
    <name type="common">Fruit fly</name>
    <dbReference type="NCBI Taxonomy" id="7232"/>
    <lineage>
        <taxon>Eukaryota</taxon>
        <taxon>Metazoa</taxon>
        <taxon>Ecdysozoa</taxon>
        <taxon>Arthropoda</taxon>
        <taxon>Hexapoda</taxon>
        <taxon>Insecta</taxon>
        <taxon>Pterygota</taxon>
        <taxon>Neoptera</taxon>
        <taxon>Endopterygota</taxon>
        <taxon>Diptera</taxon>
        <taxon>Brachycera</taxon>
        <taxon>Muscomorpha</taxon>
        <taxon>Ephydroidea</taxon>
        <taxon>Drosophilidae</taxon>
        <taxon>Drosophila</taxon>
    </lineage>
</organism>
<comment type="caution">
    <text evidence="2">The sequence shown here is derived from an EMBL/GenBank/DDBJ whole genome shotgun (WGS) entry which is preliminary data.</text>
</comment>
<accession>A0A484B0U3</accession>
<dbReference type="EMBL" id="LSRL02000244">
    <property type="protein sequence ID" value="TDG42338.1"/>
    <property type="molecule type" value="Genomic_DNA"/>
</dbReference>
<evidence type="ECO:0000313" key="3">
    <source>
        <dbReference type="Proteomes" id="UP000295192"/>
    </source>
</evidence>
<feature type="chain" id="PRO_5019716996" evidence="1">
    <location>
        <begin position="19"/>
        <end position="85"/>
    </location>
</feature>